<accession>A0A173YCW6</accession>
<dbReference type="eggNOG" id="COG0746">
    <property type="taxonomic scope" value="Bacteria"/>
</dbReference>
<proteinExistence type="inferred from homology"/>
<dbReference type="InterPro" id="IPR027417">
    <property type="entry name" value="P-loop_NTPase"/>
</dbReference>
<dbReference type="GO" id="GO:0005525">
    <property type="term" value="F:GTP binding"/>
    <property type="evidence" value="ECO:0007669"/>
    <property type="project" value="UniProtKB-UniRule"/>
</dbReference>
<comment type="subcellular location">
    <subcellularLocation>
        <location evidence="8">Cytoplasm</location>
    </subcellularLocation>
</comment>
<keyword evidence="2 8" id="KW-0808">Transferase</keyword>
<dbReference type="Pfam" id="PF03205">
    <property type="entry name" value="MobB"/>
    <property type="match status" value="1"/>
</dbReference>
<dbReference type="InterPro" id="IPR004435">
    <property type="entry name" value="MobB_dom"/>
</dbReference>
<dbReference type="EMBL" id="CYYU01000004">
    <property type="protein sequence ID" value="CUN60996.1"/>
    <property type="molecule type" value="Genomic_DNA"/>
</dbReference>
<keyword evidence="7 8" id="KW-0501">Molybdenum cofactor biosynthesis</keyword>
<dbReference type="HAMAP" id="MF_00316">
    <property type="entry name" value="MobA"/>
    <property type="match status" value="1"/>
</dbReference>
<evidence type="ECO:0000313" key="11">
    <source>
        <dbReference type="EMBL" id="CUN60996.1"/>
    </source>
</evidence>
<comment type="similarity">
    <text evidence="8">Belongs to the MobA family.</text>
</comment>
<dbReference type="GO" id="GO:0046872">
    <property type="term" value="F:metal ion binding"/>
    <property type="evidence" value="ECO:0007669"/>
    <property type="project" value="UniProtKB-KW"/>
</dbReference>
<dbReference type="EC" id="2.7.7.77" evidence="8"/>
<keyword evidence="5 8" id="KW-0460">Magnesium</keyword>
<keyword evidence="6 8" id="KW-0342">GTP-binding</keyword>
<feature type="domain" description="Molybdopterin-guanine dinucleotide biosynthesis protein B (MobB)" evidence="9">
    <location>
        <begin position="211"/>
        <end position="318"/>
    </location>
</feature>
<dbReference type="InterPro" id="IPR029044">
    <property type="entry name" value="Nucleotide-diphossugar_trans"/>
</dbReference>
<keyword evidence="1 8" id="KW-0963">Cytoplasm</keyword>
<evidence type="ECO:0000256" key="4">
    <source>
        <dbReference type="ARBA" id="ARBA00022741"/>
    </source>
</evidence>
<evidence type="ECO:0000259" key="9">
    <source>
        <dbReference type="Pfam" id="PF03205"/>
    </source>
</evidence>
<evidence type="ECO:0000256" key="3">
    <source>
        <dbReference type="ARBA" id="ARBA00022723"/>
    </source>
</evidence>
<keyword evidence="3 8" id="KW-0479">Metal-binding</keyword>
<evidence type="ECO:0000256" key="2">
    <source>
        <dbReference type="ARBA" id="ARBA00022679"/>
    </source>
</evidence>
<comment type="function">
    <text evidence="8">Transfers a GMP moiety from GTP to Mo-molybdopterin (Mo-MPT) cofactor (Moco or molybdenum cofactor) to form Mo-molybdopterin guanine dinucleotide (Mo-MGD) cofactor.</text>
</comment>
<evidence type="ECO:0000313" key="12">
    <source>
        <dbReference type="Proteomes" id="UP000095546"/>
    </source>
</evidence>
<dbReference type="Gene3D" id="3.40.50.300">
    <property type="entry name" value="P-loop containing nucleotide triphosphate hydrolases"/>
    <property type="match status" value="1"/>
</dbReference>
<evidence type="ECO:0000256" key="1">
    <source>
        <dbReference type="ARBA" id="ARBA00022490"/>
    </source>
</evidence>
<evidence type="ECO:0000256" key="7">
    <source>
        <dbReference type="ARBA" id="ARBA00023150"/>
    </source>
</evidence>
<feature type="domain" description="MobA-like NTP transferase" evidence="10">
    <location>
        <begin position="9"/>
        <end position="159"/>
    </location>
</feature>
<feature type="binding site" evidence="8">
    <location>
        <position position="74"/>
    </location>
    <ligand>
        <name>GTP</name>
        <dbReference type="ChEBI" id="CHEBI:37565"/>
    </ligand>
</feature>
<dbReference type="STRING" id="187979.ERS852385_00897"/>
<feature type="binding site" evidence="8">
    <location>
        <begin position="11"/>
        <end position="13"/>
    </location>
    <ligand>
        <name>GTP</name>
        <dbReference type="ChEBI" id="CHEBI:37565"/>
    </ligand>
</feature>
<feature type="binding site" evidence="8">
    <location>
        <position position="23"/>
    </location>
    <ligand>
        <name>GTP</name>
        <dbReference type="ChEBI" id="CHEBI:37565"/>
    </ligand>
</feature>
<dbReference type="OrthoDB" id="9788394at2"/>
<organism evidence="11 12">
    <name type="scientific">Mitsuokella jalaludinii</name>
    <dbReference type="NCBI Taxonomy" id="187979"/>
    <lineage>
        <taxon>Bacteria</taxon>
        <taxon>Bacillati</taxon>
        <taxon>Bacillota</taxon>
        <taxon>Negativicutes</taxon>
        <taxon>Selenomonadales</taxon>
        <taxon>Selenomonadaceae</taxon>
        <taxon>Mitsuokella</taxon>
    </lineage>
</organism>
<dbReference type="GO" id="GO:0006777">
    <property type="term" value="P:Mo-molybdopterin cofactor biosynthetic process"/>
    <property type="evidence" value="ECO:0007669"/>
    <property type="project" value="UniProtKB-KW"/>
</dbReference>
<dbReference type="PANTHER" id="PTHR19136">
    <property type="entry name" value="MOLYBDENUM COFACTOR GUANYLYLTRANSFERASE"/>
    <property type="match status" value="1"/>
</dbReference>
<keyword evidence="12" id="KW-1185">Reference proteome</keyword>
<sequence>MEFSDASLLIIAGGKSSRMGRDKRFLSYDGEGLLERLARRAAALPFAERCLCVEERTPALQDIAERYGLTLVEDGVQGRGPMEGLMRGLSKIEAGYALAVSCDMPFLELEALSPLLKAAKGGCQVVLPRAGRRQPLAALYRRDLSARFAEALARGERKLGIVIDSVPHAYVDFPDAALFFNVNTVADWHLASGRMANERRSRPLVTISAPVSNTGKTTFIERVLPELRARGIRVGVVKGDCHGYDVDERGKDSWRFKEAGAAGVAVVSPNGYFIEQRTETRADLAAIAARLTDVDLVLIESRRHGTAPRIELFRERGELTLPCDAAACFTKPQQGLTEVREYALDDAAKAAEVIAFLMGNKRIGV</sequence>
<reference evidence="11 12" key="1">
    <citation type="submission" date="2015-09" db="EMBL/GenBank/DDBJ databases">
        <authorList>
            <consortium name="Pathogen Informatics"/>
        </authorList>
    </citation>
    <scope>NUCLEOTIDE SEQUENCE [LARGE SCALE GENOMIC DNA]</scope>
    <source>
        <strain evidence="11 12">2789STDY5608828</strain>
    </source>
</reference>
<comment type="domain">
    <text evidence="8">The N-terminal domain determines nucleotide recognition and specific binding, while the C-terminal domain determines the specific binding to the target protein.</text>
</comment>
<feature type="binding site" evidence="8">
    <location>
        <position position="103"/>
    </location>
    <ligand>
        <name>Mg(2+)</name>
        <dbReference type="ChEBI" id="CHEBI:18420"/>
    </ligand>
</feature>
<comment type="catalytic activity">
    <reaction evidence="8">
        <text>Mo-molybdopterin + GTP + H(+) = Mo-molybdopterin guanine dinucleotide + diphosphate</text>
        <dbReference type="Rhea" id="RHEA:34243"/>
        <dbReference type="ChEBI" id="CHEBI:15378"/>
        <dbReference type="ChEBI" id="CHEBI:33019"/>
        <dbReference type="ChEBI" id="CHEBI:37565"/>
        <dbReference type="ChEBI" id="CHEBI:71302"/>
        <dbReference type="ChEBI" id="CHEBI:71310"/>
        <dbReference type="EC" id="2.7.7.77"/>
    </reaction>
</comment>
<keyword evidence="4 8" id="KW-0547">Nucleotide-binding</keyword>
<dbReference type="eggNOG" id="COG1763">
    <property type="taxonomic scope" value="Bacteria"/>
</dbReference>
<dbReference type="SUPFAM" id="SSF52540">
    <property type="entry name" value="P-loop containing nucleoside triphosphate hydrolases"/>
    <property type="match status" value="1"/>
</dbReference>
<dbReference type="RefSeq" id="WP_055160927.1">
    <property type="nucleotide sequence ID" value="NZ_CABIWZ010000004.1"/>
</dbReference>
<name>A0A173YCW6_9FIRM</name>
<gene>
    <name evidence="11" type="primary">mobB</name>
    <name evidence="8" type="synonym">mobA</name>
    <name evidence="11" type="ORF">ERS852385_00897</name>
</gene>
<dbReference type="GO" id="GO:0005737">
    <property type="term" value="C:cytoplasm"/>
    <property type="evidence" value="ECO:0007669"/>
    <property type="project" value="UniProtKB-SubCell"/>
</dbReference>
<feature type="binding site" evidence="8">
    <location>
        <position position="103"/>
    </location>
    <ligand>
        <name>GTP</name>
        <dbReference type="ChEBI" id="CHEBI:37565"/>
    </ligand>
</feature>
<dbReference type="PANTHER" id="PTHR19136:SF81">
    <property type="entry name" value="MOLYBDENUM COFACTOR GUANYLYLTRANSFERASE"/>
    <property type="match status" value="1"/>
</dbReference>
<dbReference type="Proteomes" id="UP000095546">
    <property type="component" value="Unassembled WGS sequence"/>
</dbReference>
<dbReference type="InterPro" id="IPR013482">
    <property type="entry name" value="Molybde_CF_guanTrfase"/>
</dbReference>
<dbReference type="AlphaFoldDB" id="A0A173YCW6"/>
<evidence type="ECO:0000256" key="5">
    <source>
        <dbReference type="ARBA" id="ARBA00022842"/>
    </source>
</evidence>
<dbReference type="GO" id="GO:0061603">
    <property type="term" value="F:molybdenum cofactor guanylyltransferase activity"/>
    <property type="evidence" value="ECO:0007669"/>
    <property type="project" value="UniProtKB-EC"/>
</dbReference>
<evidence type="ECO:0000256" key="6">
    <source>
        <dbReference type="ARBA" id="ARBA00023134"/>
    </source>
</evidence>
<dbReference type="NCBIfam" id="TIGR00176">
    <property type="entry name" value="mobB"/>
    <property type="match status" value="1"/>
</dbReference>
<dbReference type="Pfam" id="PF12804">
    <property type="entry name" value="NTP_transf_3"/>
    <property type="match status" value="1"/>
</dbReference>
<evidence type="ECO:0000259" key="10">
    <source>
        <dbReference type="Pfam" id="PF12804"/>
    </source>
</evidence>
<dbReference type="Gene3D" id="3.90.550.10">
    <property type="entry name" value="Spore Coat Polysaccharide Biosynthesis Protein SpsA, Chain A"/>
    <property type="match status" value="1"/>
</dbReference>
<comment type="cofactor">
    <cofactor evidence="8">
        <name>Mg(2+)</name>
        <dbReference type="ChEBI" id="CHEBI:18420"/>
    </cofactor>
</comment>
<dbReference type="InterPro" id="IPR025877">
    <property type="entry name" value="MobA-like_NTP_Trfase"/>
</dbReference>
<protein>
    <recommendedName>
        <fullName evidence="8">Probable molybdenum cofactor guanylyltransferase</fullName>
        <shortName evidence="8">MoCo guanylyltransferase</shortName>
        <ecNumber evidence="8">2.7.7.77</ecNumber>
    </recommendedName>
    <alternativeName>
        <fullName evidence="8">GTP:molybdopterin guanylyltransferase</fullName>
    </alternativeName>
    <alternativeName>
        <fullName evidence="8">Mo-MPT guanylyltransferase</fullName>
    </alternativeName>
    <alternativeName>
        <fullName evidence="8">Molybdopterin guanylyltransferase</fullName>
    </alternativeName>
    <alternativeName>
        <fullName evidence="8">Molybdopterin-guanine dinucleotide synthase</fullName>
        <shortName evidence="8">MGD synthase</shortName>
    </alternativeName>
</protein>
<comment type="caution">
    <text evidence="8">Lacks conserved residue(s) required for the propagation of feature annotation.</text>
</comment>
<evidence type="ECO:0000256" key="8">
    <source>
        <dbReference type="HAMAP-Rule" id="MF_00316"/>
    </source>
</evidence>
<dbReference type="CDD" id="cd02503">
    <property type="entry name" value="MobA"/>
    <property type="match status" value="1"/>
</dbReference>
<dbReference type="SUPFAM" id="SSF53448">
    <property type="entry name" value="Nucleotide-diphospho-sugar transferases"/>
    <property type="match status" value="1"/>
</dbReference>